<accession>A0A7J8R3J1</accession>
<evidence type="ECO:0000313" key="2">
    <source>
        <dbReference type="EMBL" id="MBA0607957.1"/>
    </source>
</evidence>
<reference evidence="1" key="2">
    <citation type="submission" date="2020-04" db="EMBL/GenBank/DDBJ databases">
        <authorList>
            <person name="Grover C.E."/>
            <person name="Arick M.A. II"/>
            <person name="Thrash A."/>
            <person name="Conover J.L."/>
            <person name="Sanders W.S."/>
            <person name="Peterson D.G."/>
            <person name="Scheffler J.A."/>
            <person name="Scheffler B.E."/>
            <person name="Wendel J.F."/>
        </authorList>
    </citation>
    <scope>NUCLEOTIDE SEQUENCE</scope>
    <source>
        <strain evidence="1">27</strain>
        <tissue evidence="1">Leaf</tissue>
    </source>
</reference>
<reference evidence="1 3" key="1">
    <citation type="journal article" date="2019" name="Genome Biol. Evol.">
        <title>Insights into the evolution of the New World diploid cottons (Gossypium, subgenus Houzingenia) based on genome sequencing.</title>
        <authorList>
            <person name="Grover C.E."/>
            <person name="Arick M.A. 2nd"/>
            <person name="Thrash A."/>
            <person name="Conover J.L."/>
            <person name="Sanders W.S."/>
            <person name="Peterson D.G."/>
            <person name="Frelichowski J.E."/>
            <person name="Scheffler J.A."/>
            <person name="Scheffler B.E."/>
            <person name="Wendel J.F."/>
        </authorList>
    </citation>
    <scope>NUCLEOTIDE SEQUENCE [LARGE SCALE GENOMIC DNA]</scope>
    <source>
        <strain evidence="1">27</strain>
        <tissue evidence="1">Leaf</tissue>
    </source>
</reference>
<evidence type="ECO:0000313" key="3">
    <source>
        <dbReference type="Proteomes" id="UP000593561"/>
    </source>
</evidence>
<gene>
    <name evidence="1" type="ORF">Godav_020214</name>
    <name evidence="2" type="ORF">Godav_020215</name>
</gene>
<dbReference type="Proteomes" id="UP000593561">
    <property type="component" value="Unassembled WGS sequence"/>
</dbReference>
<keyword evidence="3" id="KW-1185">Reference proteome</keyword>
<sequence length="59" mass="6791">MLNNDGIGSEGKLRVIASNGDSFKKVLDVNVVGSFFDVKYFSNWYDNSFRRQYLHIQSI</sequence>
<dbReference type="EMBL" id="JABFAC010000002">
    <property type="protein sequence ID" value="MBA0607957.1"/>
    <property type="molecule type" value="Genomic_DNA"/>
</dbReference>
<proteinExistence type="predicted"/>
<dbReference type="EMBL" id="JABFAC010000002">
    <property type="protein sequence ID" value="MBA0607956.1"/>
    <property type="molecule type" value="Genomic_DNA"/>
</dbReference>
<protein>
    <submittedName>
        <fullName evidence="1">Uncharacterized protein</fullName>
    </submittedName>
</protein>
<dbReference type="AlphaFoldDB" id="A0A7J8R3J1"/>
<evidence type="ECO:0000313" key="1">
    <source>
        <dbReference type="EMBL" id="MBA0607956.1"/>
    </source>
</evidence>
<organism evidence="1 3">
    <name type="scientific">Gossypium davidsonii</name>
    <name type="common">Davidson's cotton</name>
    <name type="synonym">Gossypium klotzschianum subsp. davidsonii</name>
    <dbReference type="NCBI Taxonomy" id="34287"/>
    <lineage>
        <taxon>Eukaryota</taxon>
        <taxon>Viridiplantae</taxon>
        <taxon>Streptophyta</taxon>
        <taxon>Embryophyta</taxon>
        <taxon>Tracheophyta</taxon>
        <taxon>Spermatophyta</taxon>
        <taxon>Magnoliopsida</taxon>
        <taxon>eudicotyledons</taxon>
        <taxon>Gunneridae</taxon>
        <taxon>Pentapetalae</taxon>
        <taxon>rosids</taxon>
        <taxon>malvids</taxon>
        <taxon>Malvales</taxon>
        <taxon>Malvaceae</taxon>
        <taxon>Malvoideae</taxon>
        <taxon>Gossypium</taxon>
    </lineage>
</organism>
<name>A0A7J8R3J1_GOSDV</name>
<comment type="caution">
    <text evidence="1">The sequence shown here is derived from an EMBL/GenBank/DDBJ whole genome shotgun (WGS) entry which is preliminary data.</text>
</comment>